<evidence type="ECO:0000313" key="1">
    <source>
        <dbReference type="EMBL" id="GBB83669.1"/>
    </source>
</evidence>
<evidence type="ECO:0000313" key="2">
    <source>
        <dbReference type="Proteomes" id="UP000247702"/>
    </source>
</evidence>
<sequence>MYYKLKNNAVFETEDIYKDRAKRPDISDLNYSGDLFPMKDEIKGNPIGESVYLKSKVYSVLPAGHDPKTPEMDADFKKELEEEEFRKSQGVKY</sequence>
<gene>
    <name evidence="1" type="ORF">RclHR1_10370006</name>
</gene>
<name>A0A2Z6QD94_9GLOM</name>
<reference evidence="1 2" key="1">
    <citation type="submission" date="2017-11" db="EMBL/GenBank/DDBJ databases">
        <title>The genome of Rhizophagus clarus HR1 reveals common genetic basis of auxotrophy among arbuscular mycorrhizal fungi.</title>
        <authorList>
            <person name="Kobayashi Y."/>
        </authorList>
    </citation>
    <scope>NUCLEOTIDE SEQUENCE [LARGE SCALE GENOMIC DNA]</scope>
    <source>
        <strain evidence="1 2">HR1</strain>
    </source>
</reference>
<comment type="caution">
    <text evidence="1">The sequence shown here is derived from an EMBL/GenBank/DDBJ whole genome shotgun (WGS) entry which is preliminary data.</text>
</comment>
<keyword evidence="2" id="KW-1185">Reference proteome</keyword>
<dbReference type="AlphaFoldDB" id="A0A2Z6QD94"/>
<organism evidence="1 2">
    <name type="scientific">Rhizophagus clarus</name>
    <dbReference type="NCBI Taxonomy" id="94130"/>
    <lineage>
        <taxon>Eukaryota</taxon>
        <taxon>Fungi</taxon>
        <taxon>Fungi incertae sedis</taxon>
        <taxon>Mucoromycota</taxon>
        <taxon>Glomeromycotina</taxon>
        <taxon>Glomeromycetes</taxon>
        <taxon>Glomerales</taxon>
        <taxon>Glomeraceae</taxon>
        <taxon>Rhizophagus</taxon>
    </lineage>
</organism>
<dbReference type="EMBL" id="BEXD01000044">
    <property type="protein sequence ID" value="GBB83669.1"/>
    <property type="molecule type" value="Genomic_DNA"/>
</dbReference>
<dbReference type="Proteomes" id="UP000247702">
    <property type="component" value="Unassembled WGS sequence"/>
</dbReference>
<protein>
    <submittedName>
        <fullName evidence="1">Uncharacterized protein</fullName>
    </submittedName>
</protein>
<proteinExistence type="predicted"/>
<accession>A0A2Z6QD94</accession>